<name>L5M0X6_MYODS</name>
<proteinExistence type="predicted"/>
<dbReference type="EMBL" id="KB106264">
    <property type="protein sequence ID" value="ELK31373.1"/>
    <property type="molecule type" value="Genomic_DNA"/>
</dbReference>
<evidence type="ECO:0000313" key="3">
    <source>
        <dbReference type="Proteomes" id="UP000010556"/>
    </source>
</evidence>
<evidence type="ECO:0000313" key="2">
    <source>
        <dbReference type="EMBL" id="ELK31373.1"/>
    </source>
</evidence>
<evidence type="ECO:0000256" key="1">
    <source>
        <dbReference type="SAM" id="MobiDB-lite"/>
    </source>
</evidence>
<organism evidence="2 3">
    <name type="scientific">Myotis davidii</name>
    <name type="common">David's myotis</name>
    <dbReference type="NCBI Taxonomy" id="225400"/>
    <lineage>
        <taxon>Eukaryota</taxon>
        <taxon>Metazoa</taxon>
        <taxon>Chordata</taxon>
        <taxon>Craniata</taxon>
        <taxon>Vertebrata</taxon>
        <taxon>Euteleostomi</taxon>
        <taxon>Mammalia</taxon>
        <taxon>Eutheria</taxon>
        <taxon>Laurasiatheria</taxon>
        <taxon>Chiroptera</taxon>
        <taxon>Yangochiroptera</taxon>
        <taxon>Vespertilionidae</taxon>
        <taxon>Myotis</taxon>
    </lineage>
</organism>
<dbReference type="Proteomes" id="UP000010556">
    <property type="component" value="Unassembled WGS sequence"/>
</dbReference>
<sequence>MATDGLHQRWLYTDPPSPKENGRRKESGAAKHPGMAVGPANQKRWRVLTNQSREYGSDVSTLPVALTAPGGSGRVTHAGRQRRLRAVCELLAAPSLSSFHHTRFVFPTRKAVAVSGEATTSHAFNRTTSSVPRKDRVTSLK</sequence>
<dbReference type="AlphaFoldDB" id="L5M0X6"/>
<feature type="region of interest" description="Disordered" evidence="1">
    <location>
        <begin position="118"/>
        <end position="141"/>
    </location>
</feature>
<feature type="compositionally biased region" description="Basic and acidic residues" evidence="1">
    <location>
        <begin position="20"/>
        <end position="29"/>
    </location>
</feature>
<accession>L5M0X6</accession>
<protein>
    <submittedName>
        <fullName evidence="2">Uncharacterized protein</fullName>
    </submittedName>
</protein>
<reference evidence="3" key="1">
    <citation type="journal article" date="2013" name="Science">
        <title>Comparative analysis of bat genomes provides insight into the evolution of flight and immunity.</title>
        <authorList>
            <person name="Zhang G."/>
            <person name="Cowled C."/>
            <person name="Shi Z."/>
            <person name="Huang Z."/>
            <person name="Bishop-Lilly K.A."/>
            <person name="Fang X."/>
            <person name="Wynne J.W."/>
            <person name="Xiong Z."/>
            <person name="Baker M.L."/>
            <person name="Zhao W."/>
            <person name="Tachedjian M."/>
            <person name="Zhu Y."/>
            <person name="Zhou P."/>
            <person name="Jiang X."/>
            <person name="Ng J."/>
            <person name="Yang L."/>
            <person name="Wu L."/>
            <person name="Xiao J."/>
            <person name="Feng Y."/>
            <person name="Chen Y."/>
            <person name="Sun X."/>
            <person name="Zhang Y."/>
            <person name="Marsh G.A."/>
            <person name="Crameri G."/>
            <person name="Broder C.C."/>
            <person name="Frey K.G."/>
            <person name="Wang L.F."/>
            <person name="Wang J."/>
        </authorList>
    </citation>
    <scope>NUCLEOTIDE SEQUENCE [LARGE SCALE GENOMIC DNA]</scope>
</reference>
<feature type="compositionally biased region" description="Basic and acidic residues" evidence="1">
    <location>
        <begin position="132"/>
        <end position="141"/>
    </location>
</feature>
<keyword evidence="3" id="KW-1185">Reference proteome</keyword>
<feature type="compositionally biased region" description="Polar residues" evidence="1">
    <location>
        <begin position="118"/>
        <end position="131"/>
    </location>
</feature>
<feature type="region of interest" description="Disordered" evidence="1">
    <location>
        <begin position="1"/>
        <end position="42"/>
    </location>
</feature>
<gene>
    <name evidence="2" type="ORF">MDA_GLEAN10022584</name>
</gene>